<dbReference type="Pfam" id="PF03457">
    <property type="entry name" value="HA"/>
    <property type="match status" value="2"/>
</dbReference>
<dbReference type="PANTHER" id="PTHR33418">
    <property type="entry name" value="HELICASE-ASSOCIATED"/>
    <property type="match status" value="1"/>
</dbReference>
<reference evidence="3" key="1">
    <citation type="submission" date="2023-08" db="EMBL/GenBank/DDBJ databases">
        <authorList>
            <person name="Audoor S."/>
            <person name="Bilcke G."/>
        </authorList>
    </citation>
    <scope>NUCLEOTIDE SEQUENCE</scope>
</reference>
<dbReference type="PANTHER" id="PTHR33418:SF1">
    <property type="entry name" value="HELICASE-ASSOCIATED DOMAIN-CONTAINING PROTEIN"/>
    <property type="match status" value="1"/>
</dbReference>
<evidence type="ECO:0000313" key="3">
    <source>
        <dbReference type="EMBL" id="CAJ1949733.1"/>
    </source>
</evidence>
<feature type="domain" description="Helicase-associated" evidence="2">
    <location>
        <begin position="165"/>
        <end position="233"/>
    </location>
</feature>
<dbReference type="EMBL" id="CAKOGP040001758">
    <property type="protein sequence ID" value="CAJ1949733.1"/>
    <property type="molecule type" value="Genomic_DNA"/>
</dbReference>
<accession>A0AAD2PUD7</accession>
<evidence type="ECO:0000313" key="4">
    <source>
        <dbReference type="Proteomes" id="UP001295423"/>
    </source>
</evidence>
<dbReference type="InterPro" id="IPR005114">
    <property type="entry name" value="Helicase_assoc"/>
</dbReference>
<comment type="caution">
    <text evidence="3">The sequence shown here is derived from an EMBL/GenBank/DDBJ whole genome shotgun (WGS) entry which is preliminary data.</text>
</comment>
<sequence>MNRPPIVQQEGTTKKGEGLAQLAAIADVVSRRSTDVVVPAGSDRVVENPAAPPMKRSIDSGDENSEPLKKRLREEEPDTDANGKVIQFRQYQAEIWSEKFEDLIEFRKMFGHCHVPHYYQQNAPLAQWVKRQRYQYKLKVDGKRSTLSDERIRLLNKIGFIWNSHDAVWEERWNELAIYKRLHGDCVVPSNYEKNPQLAVWVKRQRRQYKFWNENNPTSMTKERIDKLEKLGFAWDCRKKDIGSFPEKRVNDEPQNVVRPPSNNINLFGQPVVGIPASLPSGYPKCEFLSFSRKFHYVGKK</sequence>
<name>A0AAD2PUD7_9STRA</name>
<evidence type="ECO:0000259" key="2">
    <source>
        <dbReference type="Pfam" id="PF03457"/>
    </source>
</evidence>
<proteinExistence type="predicted"/>
<feature type="domain" description="Helicase-associated" evidence="2">
    <location>
        <begin position="93"/>
        <end position="160"/>
    </location>
</feature>
<protein>
    <recommendedName>
        <fullName evidence="2">Helicase-associated domain-containing protein</fullName>
    </recommendedName>
</protein>
<keyword evidence="4" id="KW-1185">Reference proteome</keyword>
<dbReference type="Proteomes" id="UP001295423">
    <property type="component" value="Unassembled WGS sequence"/>
</dbReference>
<dbReference type="AlphaFoldDB" id="A0AAD2PUD7"/>
<feature type="region of interest" description="Disordered" evidence="1">
    <location>
        <begin position="40"/>
        <end position="79"/>
    </location>
</feature>
<dbReference type="Gene3D" id="6.10.140.530">
    <property type="match status" value="2"/>
</dbReference>
<evidence type="ECO:0000256" key="1">
    <source>
        <dbReference type="SAM" id="MobiDB-lite"/>
    </source>
</evidence>
<organism evidence="3 4">
    <name type="scientific">Cylindrotheca closterium</name>
    <dbReference type="NCBI Taxonomy" id="2856"/>
    <lineage>
        <taxon>Eukaryota</taxon>
        <taxon>Sar</taxon>
        <taxon>Stramenopiles</taxon>
        <taxon>Ochrophyta</taxon>
        <taxon>Bacillariophyta</taxon>
        <taxon>Bacillariophyceae</taxon>
        <taxon>Bacillariophycidae</taxon>
        <taxon>Bacillariales</taxon>
        <taxon>Bacillariaceae</taxon>
        <taxon>Cylindrotheca</taxon>
    </lineage>
</organism>
<gene>
    <name evidence="3" type="ORF">CYCCA115_LOCUS12245</name>
</gene>